<evidence type="ECO:0008006" key="4">
    <source>
        <dbReference type="Google" id="ProtNLM"/>
    </source>
</evidence>
<sequence>MQNSIATSSNRKLAPKYMPIVFAFYMSLIMAFLMSLIIVAANSGIADHYFQQVLHAYRIAMPSAFVCILIVRPLVMRLVKITVNN</sequence>
<feature type="transmembrane region" description="Helical" evidence="1">
    <location>
        <begin position="20"/>
        <end position="41"/>
    </location>
</feature>
<dbReference type="EMBL" id="NHNI01000001">
    <property type="protein sequence ID" value="OZY86578.1"/>
    <property type="molecule type" value="Genomic_DNA"/>
</dbReference>
<comment type="caution">
    <text evidence="2">The sequence shown here is derived from an EMBL/GenBank/DDBJ whole genome shotgun (WGS) entry which is preliminary data.</text>
</comment>
<dbReference type="InterPro" id="IPR021529">
    <property type="entry name" value="DUF2798"/>
</dbReference>
<evidence type="ECO:0000313" key="2">
    <source>
        <dbReference type="EMBL" id="OZY86578.1"/>
    </source>
</evidence>
<dbReference type="Proteomes" id="UP000216101">
    <property type="component" value="Unassembled WGS sequence"/>
</dbReference>
<accession>A0A266Q9N3</accession>
<gene>
    <name evidence="2" type="ORF">CBP51_06040</name>
</gene>
<feature type="transmembrane region" description="Helical" evidence="1">
    <location>
        <begin position="53"/>
        <end position="71"/>
    </location>
</feature>
<dbReference type="Pfam" id="PF11391">
    <property type="entry name" value="DUF2798"/>
    <property type="match status" value="1"/>
</dbReference>
<keyword evidence="1" id="KW-1133">Transmembrane helix</keyword>
<dbReference type="AlphaFoldDB" id="A0A266Q9N3"/>
<organism evidence="2 3">
    <name type="scientific">Cellvibrio mixtus</name>
    <dbReference type="NCBI Taxonomy" id="39650"/>
    <lineage>
        <taxon>Bacteria</taxon>
        <taxon>Pseudomonadati</taxon>
        <taxon>Pseudomonadota</taxon>
        <taxon>Gammaproteobacteria</taxon>
        <taxon>Cellvibrionales</taxon>
        <taxon>Cellvibrionaceae</taxon>
        <taxon>Cellvibrio</taxon>
    </lineage>
</organism>
<evidence type="ECO:0000313" key="3">
    <source>
        <dbReference type="Proteomes" id="UP000216101"/>
    </source>
</evidence>
<keyword evidence="1" id="KW-0812">Transmembrane</keyword>
<keyword evidence="3" id="KW-1185">Reference proteome</keyword>
<proteinExistence type="predicted"/>
<name>A0A266Q9N3_9GAMM</name>
<protein>
    <recommendedName>
        <fullName evidence="4">DUF2798 domain-containing protein</fullName>
    </recommendedName>
</protein>
<keyword evidence="1" id="KW-0472">Membrane</keyword>
<reference evidence="3" key="1">
    <citation type="submission" date="2017-05" db="EMBL/GenBank/DDBJ databases">
        <authorList>
            <person name="Barney B.M."/>
        </authorList>
    </citation>
    <scope>NUCLEOTIDE SEQUENCE [LARGE SCALE GENOMIC DNA]</scope>
    <source>
        <strain evidence="3">PSBB022</strain>
    </source>
</reference>
<evidence type="ECO:0000256" key="1">
    <source>
        <dbReference type="SAM" id="Phobius"/>
    </source>
</evidence>
<dbReference type="RefSeq" id="WP_078045473.1">
    <property type="nucleotide sequence ID" value="NZ_NHNI01000001.1"/>
</dbReference>